<evidence type="ECO:0000313" key="5">
    <source>
        <dbReference type="Proteomes" id="UP000199504"/>
    </source>
</evidence>
<evidence type="ECO:0000256" key="1">
    <source>
        <dbReference type="SAM" id="MobiDB-lite"/>
    </source>
</evidence>
<feature type="domain" description="von Hippel-Lindau disease tumour suppressor beta" evidence="3">
    <location>
        <begin position="200"/>
        <end position="248"/>
    </location>
</feature>
<dbReference type="STRING" id="262898.GA0070564_1011108"/>
<name>A0A1C4VC43_9ACTN</name>
<dbReference type="InterPro" id="IPR024053">
    <property type="entry name" value="VHL_beta_dom"/>
</dbReference>
<dbReference type="Pfam" id="PF01847">
    <property type="entry name" value="VHL"/>
    <property type="match status" value="1"/>
</dbReference>
<evidence type="ECO:0000256" key="2">
    <source>
        <dbReference type="SAM" id="Phobius"/>
    </source>
</evidence>
<feature type="compositionally biased region" description="Pro residues" evidence="1">
    <location>
        <begin position="159"/>
        <end position="185"/>
    </location>
</feature>
<dbReference type="InterPro" id="IPR036208">
    <property type="entry name" value="VHL_sf"/>
</dbReference>
<organism evidence="4 5">
    <name type="scientific">Micromonospora mirobrigensis</name>
    <dbReference type="NCBI Taxonomy" id="262898"/>
    <lineage>
        <taxon>Bacteria</taxon>
        <taxon>Bacillati</taxon>
        <taxon>Actinomycetota</taxon>
        <taxon>Actinomycetes</taxon>
        <taxon>Micromonosporales</taxon>
        <taxon>Micromonosporaceae</taxon>
        <taxon>Micromonospora</taxon>
    </lineage>
</organism>
<keyword evidence="5" id="KW-1185">Reference proteome</keyword>
<keyword evidence="2" id="KW-0472">Membrane</keyword>
<gene>
    <name evidence="4" type="ORF">GA0070564_1011108</name>
</gene>
<feature type="transmembrane region" description="Helical" evidence="2">
    <location>
        <begin position="62"/>
        <end position="84"/>
    </location>
</feature>
<feature type="region of interest" description="Disordered" evidence="1">
    <location>
        <begin position="96"/>
        <end position="201"/>
    </location>
</feature>
<dbReference type="Proteomes" id="UP000199504">
    <property type="component" value="Unassembled WGS sequence"/>
</dbReference>
<feature type="compositionally biased region" description="Low complexity" evidence="1">
    <location>
        <begin position="130"/>
        <end position="158"/>
    </location>
</feature>
<dbReference type="SUPFAM" id="SSF49468">
    <property type="entry name" value="VHL"/>
    <property type="match status" value="1"/>
</dbReference>
<evidence type="ECO:0000313" key="4">
    <source>
        <dbReference type="EMBL" id="SCE81557.1"/>
    </source>
</evidence>
<dbReference type="EMBL" id="FMCX01000001">
    <property type="protein sequence ID" value="SCE81557.1"/>
    <property type="molecule type" value="Genomic_DNA"/>
</dbReference>
<dbReference type="PRINTS" id="PR01217">
    <property type="entry name" value="PRICHEXTENSN"/>
</dbReference>
<dbReference type="InterPro" id="IPR037140">
    <property type="entry name" value="VHL_beta_dom_sf"/>
</dbReference>
<proteinExistence type="predicted"/>
<dbReference type="Gene3D" id="2.60.40.780">
    <property type="entry name" value="von Hippel-Lindau disease tumour suppressor, beta domain"/>
    <property type="match status" value="1"/>
</dbReference>
<reference evidence="5" key="1">
    <citation type="submission" date="2016-06" db="EMBL/GenBank/DDBJ databases">
        <authorList>
            <person name="Varghese N."/>
            <person name="Submissions Spin"/>
        </authorList>
    </citation>
    <scope>NUCLEOTIDE SEQUENCE [LARGE SCALE GENOMIC DNA]</scope>
    <source>
        <strain evidence="5">DSM 44830</strain>
    </source>
</reference>
<sequence>MADAPEVKPGHGSPLRPDGRTPEIAPSWTARRRGTGEAPSRGWTTSGPIAERDGGRAESRTVFVLTLVGVGALAVVLLALQPFFASPRRAGLPPPQAGEVIGVAGPSTPAPAPPGRTFSPAPVSLSTRLASPKAKPTPKPTGTAITRPPDRPSTSPASTAPPPPPPTTQPPVPGPGELSPLPPSQEPSLRSSGGGPETFVDFANARSEPVTVYWLDYGGQRQPYTSLQPGQSYRQQTYVGHPWVVTDGAGVALVCFLPAPEIASAVVR</sequence>
<accession>A0A1C4VC43</accession>
<keyword evidence="2" id="KW-0812">Transmembrane</keyword>
<dbReference type="AlphaFoldDB" id="A0A1C4VC43"/>
<protein>
    <submittedName>
        <fullName evidence="4">von Hippel-Lindau disease tumour suppressor protein</fullName>
    </submittedName>
</protein>
<evidence type="ECO:0000259" key="3">
    <source>
        <dbReference type="Pfam" id="PF01847"/>
    </source>
</evidence>
<feature type="region of interest" description="Disordered" evidence="1">
    <location>
        <begin position="1"/>
        <end position="56"/>
    </location>
</feature>
<keyword evidence="2" id="KW-1133">Transmembrane helix</keyword>